<keyword evidence="2" id="KW-0812">Transmembrane</keyword>
<proteinExistence type="predicted"/>
<keyword evidence="5" id="KW-1185">Reference proteome</keyword>
<organism evidence="4 5">
    <name type="scientific">Streptacidiphilus pinicola</name>
    <dbReference type="NCBI Taxonomy" id="2219663"/>
    <lineage>
        <taxon>Bacteria</taxon>
        <taxon>Bacillati</taxon>
        <taxon>Actinomycetota</taxon>
        <taxon>Actinomycetes</taxon>
        <taxon>Kitasatosporales</taxon>
        <taxon>Streptomycetaceae</taxon>
        <taxon>Streptacidiphilus</taxon>
    </lineage>
</organism>
<evidence type="ECO:0000259" key="3">
    <source>
        <dbReference type="SMART" id="SM00858"/>
    </source>
</evidence>
<dbReference type="Pfam" id="PF08666">
    <property type="entry name" value="SAF"/>
    <property type="match status" value="1"/>
</dbReference>
<keyword evidence="2" id="KW-1133">Transmembrane helix</keyword>
<evidence type="ECO:0000313" key="5">
    <source>
        <dbReference type="Proteomes" id="UP000248889"/>
    </source>
</evidence>
<dbReference type="InterPro" id="IPR013974">
    <property type="entry name" value="SAF"/>
</dbReference>
<keyword evidence="2" id="KW-0472">Membrane</keyword>
<comment type="caution">
    <text evidence="4">The sequence shown here is derived from an EMBL/GenBank/DDBJ whole genome shotgun (WGS) entry which is preliminary data.</text>
</comment>
<feature type="region of interest" description="Disordered" evidence="1">
    <location>
        <begin position="1"/>
        <end position="22"/>
    </location>
</feature>
<evidence type="ECO:0000256" key="1">
    <source>
        <dbReference type="SAM" id="MobiDB-lite"/>
    </source>
</evidence>
<evidence type="ECO:0000313" key="4">
    <source>
        <dbReference type="EMBL" id="RAG81235.1"/>
    </source>
</evidence>
<dbReference type="Proteomes" id="UP000248889">
    <property type="component" value="Unassembled WGS sequence"/>
</dbReference>
<dbReference type="SMART" id="SM00858">
    <property type="entry name" value="SAF"/>
    <property type="match status" value="1"/>
</dbReference>
<evidence type="ECO:0000256" key="2">
    <source>
        <dbReference type="SAM" id="Phobius"/>
    </source>
</evidence>
<dbReference type="OrthoDB" id="3854036at2"/>
<sequence length="222" mass="21590">MAVTKPRQPVEQGFGPVPITTNAPRRARRPMLAAAGAALAIVGALGAYAMVNQAGDRVPVLALAHAVPKGQALTAQDLTVAQVAPDPALAPVPSGDASQVLGKTATTDLAQGSLLTRGSVASGPDVTAGKAVVGVLAKPGQVPAGMLEPGSAVQVVQTPAQGDSKAPTAPLTILASVVSVGAADANGNSVVDLAVNPADSAQLAVWAAQGQAAITLQSGSAG</sequence>
<feature type="domain" description="SAF" evidence="3">
    <location>
        <begin position="58"/>
        <end position="121"/>
    </location>
</feature>
<protein>
    <recommendedName>
        <fullName evidence="3">SAF domain-containing protein</fullName>
    </recommendedName>
</protein>
<feature type="transmembrane region" description="Helical" evidence="2">
    <location>
        <begin position="31"/>
        <end position="51"/>
    </location>
</feature>
<dbReference type="EMBL" id="QKYN01000171">
    <property type="protein sequence ID" value="RAG81235.1"/>
    <property type="molecule type" value="Genomic_DNA"/>
</dbReference>
<accession>A0A2X0JWC1</accession>
<gene>
    <name evidence="4" type="ORF">DN069_33970</name>
</gene>
<reference evidence="4 5" key="1">
    <citation type="submission" date="2018-06" db="EMBL/GenBank/DDBJ databases">
        <title>Streptacidiphilus pinicola sp. nov., isolated from pine grove soil.</title>
        <authorList>
            <person name="Roh S.G."/>
            <person name="Park S."/>
            <person name="Kim M.-K."/>
            <person name="Yun B.-R."/>
            <person name="Park J."/>
            <person name="Kim M.J."/>
            <person name="Kim Y.S."/>
            <person name="Kim S.B."/>
        </authorList>
    </citation>
    <scope>NUCLEOTIDE SEQUENCE [LARGE SCALE GENOMIC DNA]</scope>
    <source>
        <strain evidence="4 5">MMS16-CNU450</strain>
    </source>
</reference>
<dbReference type="AlphaFoldDB" id="A0A2X0JWC1"/>
<name>A0A2X0JWC1_9ACTN</name>